<dbReference type="AlphaFoldDB" id="A0A8W8KWB6"/>
<evidence type="ECO:0000256" key="1">
    <source>
        <dbReference type="SAM" id="SignalP"/>
    </source>
</evidence>
<evidence type="ECO:0000313" key="3">
    <source>
        <dbReference type="EnsemblMetazoa" id="G25245.1:cds"/>
    </source>
</evidence>
<reference evidence="3" key="1">
    <citation type="submission" date="2022-08" db="UniProtKB">
        <authorList>
            <consortium name="EnsemblMetazoa"/>
        </authorList>
    </citation>
    <scope>IDENTIFICATION</scope>
    <source>
        <strain evidence="3">05x7-T-G4-1.051#20</strain>
    </source>
</reference>
<feature type="chain" id="PRO_5036486781" description="Ig-like domain-containing protein" evidence="1">
    <location>
        <begin position="18"/>
        <end position="218"/>
    </location>
</feature>
<dbReference type="InterPro" id="IPR007110">
    <property type="entry name" value="Ig-like_dom"/>
</dbReference>
<feature type="domain" description="Ig-like" evidence="2">
    <location>
        <begin position="25"/>
        <end position="110"/>
    </location>
</feature>
<name>A0A8W8KWB6_MAGGI</name>
<dbReference type="EnsemblMetazoa" id="G25245.1">
    <property type="protein sequence ID" value="G25245.1:cds"/>
    <property type="gene ID" value="G25245"/>
</dbReference>
<evidence type="ECO:0000259" key="2">
    <source>
        <dbReference type="PROSITE" id="PS50835"/>
    </source>
</evidence>
<protein>
    <recommendedName>
        <fullName evidence="2">Ig-like domain-containing protein</fullName>
    </recommendedName>
</protein>
<keyword evidence="4" id="KW-1185">Reference proteome</keyword>
<keyword evidence="1" id="KW-0732">Signal</keyword>
<accession>A0A8W8KWB6</accession>
<feature type="signal peptide" evidence="1">
    <location>
        <begin position="1"/>
        <end position="17"/>
    </location>
</feature>
<dbReference type="SUPFAM" id="SSF48726">
    <property type="entry name" value="Immunoglobulin"/>
    <property type="match status" value="1"/>
</dbReference>
<proteinExistence type="predicted"/>
<dbReference type="InterPro" id="IPR036179">
    <property type="entry name" value="Ig-like_dom_sf"/>
</dbReference>
<sequence>MDMIFIILLYVSSYVAGDTIPTSRPSMSYYYSTSGYEGDTMKFHCYLSSLGDPPVVWSWFCGDEQMMSDITNSTTYTYLTFPLLWKYHQQACYCRATSPSTLLVYKETSSNRYILYVYHPPPTKPMIYALSSSTVRSVEGIQAKCNLSSLGYPKISWRWFCGNQAPISDTSLQLESYLSLNINFDDKTIGCRCRGTSSGSYYQYDEFSDVIEFTIFCK</sequence>
<dbReference type="PROSITE" id="PS50835">
    <property type="entry name" value="IG_LIKE"/>
    <property type="match status" value="1"/>
</dbReference>
<evidence type="ECO:0000313" key="4">
    <source>
        <dbReference type="Proteomes" id="UP000005408"/>
    </source>
</evidence>
<dbReference type="Proteomes" id="UP000005408">
    <property type="component" value="Unassembled WGS sequence"/>
</dbReference>
<organism evidence="3 4">
    <name type="scientific">Magallana gigas</name>
    <name type="common">Pacific oyster</name>
    <name type="synonym">Crassostrea gigas</name>
    <dbReference type="NCBI Taxonomy" id="29159"/>
    <lineage>
        <taxon>Eukaryota</taxon>
        <taxon>Metazoa</taxon>
        <taxon>Spiralia</taxon>
        <taxon>Lophotrochozoa</taxon>
        <taxon>Mollusca</taxon>
        <taxon>Bivalvia</taxon>
        <taxon>Autobranchia</taxon>
        <taxon>Pteriomorphia</taxon>
        <taxon>Ostreida</taxon>
        <taxon>Ostreoidea</taxon>
        <taxon>Ostreidae</taxon>
        <taxon>Magallana</taxon>
    </lineage>
</organism>